<dbReference type="InterPro" id="IPR045864">
    <property type="entry name" value="aa-tRNA-synth_II/BPL/LPL"/>
</dbReference>
<dbReference type="GO" id="GO:0017101">
    <property type="term" value="C:aminoacyl-tRNA synthetase multienzyme complex"/>
    <property type="evidence" value="ECO:0007669"/>
    <property type="project" value="TreeGrafter"/>
</dbReference>
<proteinExistence type="predicted"/>
<keyword evidence="2" id="KW-0436">Ligase</keyword>
<dbReference type="RefSeq" id="WP_239130139.1">
    <property type="nucleotide sequence ID" value="NZ_BOOW01000042.1"/>
</dbReference>
<dbReference type="GO" id="GO:0003723">
    <property type="term" value="F:RNA binding"/>
    <property type="evidence" value="ECO:0007669"/>
    <property type="project" value="TreeGrafter"/>
</dbReference>
<keyword evidence="4" id="KW-0067">ATP-binding</keyword>
<keyword evidence="3" id="KW-0547">Nucleotide-binding</keyword>
<organism evidence="7 8">
    <name type="scientific">Sinosporangium siamense</name>
    <dbReference type="NCBI Taxonomy" id="1367973"/>
    <lineage>
        <taxon>Bacteria</taxon>
        <taxon>Bacillati</taxon>
        <taxon>Actinomycetota</taxon>
        <taxon>Actinomycetes</taxon>
        <taxon>Streptosporangiales</taxon>
        <taxon>Streptosporangiaceae</taxon>
        <taxon>Sinosporangium</taxon>
    </lineage>
</organism>
<evidence type="ECO:0000256" key="3">
    <source>
        <dbReference type="ARBA" id="ARBA00022741"/>
    </source>
</evidence>
<name>A0A919RMX6_9ACTN</name>
<keyword evidence="1" id="KW-0963">Cytoplasm</keyword>
<feature type="domain" description="Aminoacyl-tRNA synthetase class II (D/K/N)" evidence="6">
    <location>
        <begin position="102"/>
        <end position="172"/>
    </location>
</feature>
<evidence type="ECO:0000256" key="2">
    <source>
        <dbReference type="ARBA" id="ARBA00022598"/>
    </source>
</evidence>
<comment type="caution">
    <text evidence="7">The sequence shown here is derived from an EMBL/GenBank/DDBJ whole genome shotgun (WGS) entry which is preliminary data.</text>
</comment>
<dbReference type="Proteomes" id="UP000606172">
    <property type="component" value="Unassembled WGS sequence"/>
</dbReference>
<evidence type="ECO:0000256" key="1">
    <source>
        <dbReference type="ARBA" id="ARBA00022490"/>
    </source>
</evidence>
<dbReference type="EMBL" id="BOOW01000042">
    <property type="protein sequence ID" value="GII96132.1"/>
    <property type="molecule type" value="Genomic_DNA"/>
</dbReference>
<dbReference type="AlphaFoldDB" id="A0A919RMX6"/>
<dbReference type="PANTHER" id="PTHR43450:SF1">
    <property type="entry name" value="ASPARTATE--TRNA LIGASE, CYTOPLASMIC"/>
    <property type="match status" value="1"/>
</dbReference>
<dbReference type="InterPro" id="IPR004523">
    <property type="entry name" value="Asp-tRNA_synthase_2"/>
</dbReference>
<feature type="region of interest" description="Disordered" evidence="5">
    <location>
        <begin position="1"/>
        <end position="62"/>
    </location>
</feature>
<evidence type="ECO:0000259" key="6">
    <source>
        <dbReference type="Pfam" id="PF00152"/>
    </source>
</evidence>
<protein>
    <recommendedName>
        <fullName evidence="6">Aminoacyl-tRNA synthetase class II (D/K/N) domain-containing protein</fullName>
    </recommendedName>
</protein>
<feature type="compositionally biased region" description="Basic residues" evidence="5">
    <location>
        <begin position="39"/>
        <end position="55"/>
    </location>
</feature>
<keyword evidence="8" id="KW-1185">Reference proteome</keyword>
<dbReference type="GO" id="GO:0004815">
    <property type="term" value="F:aspartate-tRNA ligase activity"/>
    <property type="evidence" value="ECO:0007669"/>
    <property type="project" value="InterPro"/>
</dbReference>
<dbReference type="GO" id="GO:0006422">
    <property type="term" value="P:aspartyl-tRNA aminoacylation"/>
    <property type="evidence" value="ECO:0007669"/>
    <property type="project" value="InterPro"/>
</dbReference>
<dbReference type="GO" id="GO:0005829">
    <property type="term" value="C:cytosol"/>
    <property type="evidence" value="ECO:0007669"/>
    <property type="project" value="TreeGrafter"/>
</dbReference>
<gene>
    <name evidence="7" type="ORF">Ssi02_63630</name>
</gene>
<dbReference type="InterPro" id="IPR004364">
    <property type="entry name" value="Aa-tRNA-synt_II"/>
</dbReference>
<evidence type="ECO:0000313" key="7">
    <source>
        <dbReference type="EMBL" id="GII96132.1"/>
    </source>
</evidence>
<evidence type="ECO:0000256" key="4">
    <source>
        <dbReference type="ARBA" id="ARBA00022840"/>
    </source>
</evidence>
<reference evidence="7" key="1">
    <citation type="submission" date="2021-01" db="EMBL/GenBank/DDBJ databases">
        <title>Whole genome shotgun sequence of Sinosporangium siamense NBRC 109515.</title>
        <authorList>
            <person name="Komaki H."/>
            <person name="Tamura T."/>
        </authorList>
    </citation>
    <scope>NUCLEOTIDE SEQUENCE</scope>
    <source>
        <strain evidence="7">NBRC 109515</strain>
    </source>
</reference>
<dbReference type="Pfam" id="PF00152">
    <property type="entry name" value="tRNA-synt_2"/>
    <property type="match status" value="1"/>
</dbReference>
<accession>A0A919RMX6</accession>
<evidence type="ECO:0000313" key="8">
    <source>
        <dbReference type="Proteomes" id="UP000606172"/>
    </source>
</evidence>
<dbReference type="SUPFAM" id="SSF55681">
    <property type="entry name" value="Class II aaRS and biotin synthetases"/>
    <property type="match status" value="1"/>
</dbReference>
<dbReference type="GO" id="GO:0005524">
    <property type="term" value="F:ATP binding"/>
    <property type="evidence" value="ECO:0007669"/>
    <property type="project" value="InterPro"/>
</dbReference>
<dbReference type="PANTHER" id="PTHR43450">
    <property type="entry name" value="ASPARTYL-TRNA SYNTHETASE"/>
    <property type="match status" value="1"/>
</dbReference>
<evidence type="ECO:0000256" key="5">
    <source>
        <dbReference type="SAM" id="MobiDB-lite"/>
    </source>
</evidence>
<dbReference type="Gene3D" id="3.30.930.10">
    <property type="entry name" value="Bira Bifunctional Protein, Domain 2"/>
    <property type="match status" value="1"/>
</dbReference>
<sequence length="178" mass="19340">MPESRRKPGRRTCPPAAKTLPSAGRKSARPAPNAPPAGPRHRAHRGPRAQRRRKCGGTASSLLARTPVAAVLQADHGRRLRARLRDRARLPGRAARGARAKLVTGGQRLHRHEDYLAALAARGESPGPYAGYLAAFRHGMPPHVGFALGLERWTARLTGAGNIRLATLFPRDLHRLMP</sequence>